<comment type="catalytic activity">
    <reaction evidence="1">
        <text>cytidine(34) in elongator tRNA(Met) + acetate + ATP = N(4)-acetylcytidine(34) in elongator tRNA(Met) + AMP + diphosphate</text>
        <dbReference type="Rhea" id="RHEA:58144"/>
        <dbReference type="Rhea" id="RHEA-COMP:10693"/>
        <dbReference type="Rhea" id="RHEA-COMP:10694"/>
        <dbReference type="ChEBI" id="CHEBI:30089"/>
        <dbReference type="ChEBI" id="CHEBI:30616"/>
        <dbReference type="ChEBI" id="CHEBI:33019"/>
        <dbReference type="ChEBI" id="CHEBI:74900"/>
        <dbReference type="ChEBI" id="CHEBI:82748"/>
        <dbReference type="ChEBI" id="CHEBI:456215"/>
    </reaction>
</comment>
<evidence type="ECO:0000313" key="3">
    <source>
        <dbReference type="Proteomes" id="UP001139365"/>
    </source>
</evidence>
<keyword evidence="1" id="KW-0820">tRNA-binding</keyword>
<keyword evidence="1" id="KW-0694">RNA-binding</keyword>
<dbReference type="SUPFAM" id="SSF52374">
    <property type="entry name" value="Nucleotidylyl transferase"/>
    <property type="match status" value="1"/>
</dbReference>
<feature type="binding site" evidence="1">
    <location>
        <begin position="8"/>
        <end position="21"/>
    </location>
    <ligand>
        <name>ATP</name>
        <dbReference type="ChEBI" id="CHEBI:30616"/>
    </ligand>
</feature>
<dbReference type="HAMAP" id="MF_01539">
    <property type="entry name" value="TmcAL"/>
    <property type="match status" value="1"/>
</dbReference>
<comment type="function">
    <text evidence="1">Catalyzes the formation of N(4)-acetylcytidine (ac(4)C) at the wobble position of elongator tRNA(Met), using acetate and ATP as substrates. First activates an acetate ion to form acetyladenylate (Ac-AMP) and then transfers the acetyl group to tRNA to form ac(4)C34.</text>
</comment>
<dbReference type="Proteomes" id="UP001139365">
    <property type="component" value="Unassembled WGS sequence"/>
</dbReference>
<dbReference type="GO" id="GO:0006400">
    <property type="term" value="P:tRNA modification"/>
    <property type="evidence" value="ECO:0007669"/>
    <property type="project" value="UniProtKB-UniRule"/>
</dbReference>
<keyword evidence="1" id="KW-0963">Cytoplasm</keyword>
<dbReference type="GO" id="GO:0005524">
    <property type="term" value="F:ATP binding"/>
    <property type="evidence" value="ECO:0007669"/>
    <property type="project" value="UniProtKB-KW"/>
</dbReference>
<dbReference type="PANTHER" id="PTHR37825:SF1">
    <property type="entry name" value="TRNA(MET) CYTIDINE ACETATE LIGASE"/>
    <property type="match status" value="1"/>
</dbReference>
<gene>
    <name evidence="1" type="primary">tmcAL</name>
    <name evidence="2" type="ORF">MR241_07285</name>
</gene>
<sequence length="376" mass="40160">MPETAAVICEYNPFHNGHLIQLEKIRKIKGDDTRIVAIMSGSIVQRGTLAIYPKYARAAAAVKCGADLVLELPCPFSCGSAEYFARAGVMLADLTGIADSLCFGSESGDITALEEAADRISSPEFLSALRNPDRTESHQRNTENLYLSMFGSACPTTPNDILAVSYLSAIKSLKSSLQPFTYKRGPGFTASGTRKTILSGGDVSAMLPPQARDSFSGIKPTADALCSAASLYVIRNTPAELLCTFYGMNGGVSGCLRNNADAAATIEELVSLCTGRKYSASRLRRAILSAVIGIKPDDMTAPPYYTTLLAANSRGREMLSAIKKTGFPVVTKPADGKLLPPHALPQYSLGRKADALFALSRKEPPSDMIKMMPTIV</sequence>
<dbReference type="EMBL" id="JALEMU010000120">
    <property type="protein sequence ID" value="MCI5756080.1"/>
    <property type="molecule type" value="Genomic_DNA"/>
</dbReference>
<dbReference type="GO" id="GO:0016879">
    <property type="term" value="F:ligase activity, forming carbon-nitrogen bonds"/>
    <property type="evidence" value="ECO:0007669"/>
    <property type="project" value="UniProtKB-UniRule"/>
</dbReference>
<feature type="binding site" evidence="1">
    <location>
        <position position="184"/>
    </location>
    <ligand>
        <name>ATP</name>
        <dbReference type="ChEBI" id="CHEBI:30616"/>
    </ligand>
</feature>
<keyword evidence="1" id="KW-0547">Nucleotide-binding</keyword>
<dbReference type="EC" id="6.3.4.-" evidence="1"/>
<dbReference type="InterPro" id="IPR008513">
    <property type="entry name" value="tRNA(Met)_cyd_acetate_ligase"/>
</dbReference>
<keyword evidence="1" id="KW-0819">tRNA processing</keyword>
<evidence type="ECO:0000313" key="2">
    <source>
        <dbReference type="EMBL" id="MCI5756080.1"/>
    </source>
</evidence>
<comment type="caution">
    <text evidence="1">Lacks conserved residue(s) required for the propagation of feature annotation.</text>
</comment>
<accession>A0AAE3FIG5</accession>
<organism evidence="2 3">
    <name type="scientific">Candidatus Colimorpha enterica</name>
    <dbReference type="NCBI Taxonomy" id="3083063"/>
    <lineage>
        <taxon>Bacteria</taxon>
        <taxon>Pseudomonadati</taxon>
        <taxon>Bacteroidota</taxon>
        <taxon>Bacteroidia</taxon>
        <taxon>Bacteroidales</taxon>
        <taxon>Candidatus Colimorpha</taxon>
    </lineage>
</organism>
<keyword evidence="1" id="KW-0436">Ligase</keyword>
<dbReference type="PANTHER" id="PTHR37825">
    <property type="entry name" value="TRNA(MET) CYTIDINE ACETATE LIGASE"/>
    <property type="match status" value="1"/>
</dbReference>
<dbReference type="GO" id="GO:0000049">
    <property type="term" value="F:tRNA binding"/>
    <property type="evidence" value="ECO:0007669"/>
    <property type="project" value="UniProtKB-KW"/>
</dbReference>
<name>A0AAE3FIG5_9BACT</name>
<keyword evidence="1" id="KW-0067">ATP-binding</keyword>
<dbReference type="InterPro" id="IPR014729">
    <property type="entry name" value="Rossmann-like_a/b/a_fold"/>
</dbReference>
<comment type="subcellular location">
    <subcellularLocation>
        <location evidence="1">Cytoplasm</location>
    </subcellularLocation>
</comment>
<feature type="binding site" evidence="1">
    <location>
        <position position="159"/>
    </location>
    <ligand>
        <name>ATP</name>
        <dbReference type="ChEBI" id="CHEBI:30616"/>
    </ligand>
</feature>
<reference evidence="2 3" key="1">
    <citation type="submission" date="2022-03" db="EMBL/GenBank/DDBJ databases">
        <title>Metagenome-assembled genomes from swine fecal metagenomes.</title>
        <authorList>
            <person name="Holman D.B."/>
            <person name="Kommadath A."/>
        </authorList>
    </citation>
    <scope>NUCLEOTIDE SEQUENCE [LARGE SCALE GENOMIC DNA]</scope>
    <source>
        <strain evidence="2">SUG147</strain>
    </source>
</reference>
<feature type="binding site" evidence="1">
    <location>
        <position position="104"/>
    </location>
    <ligand>
        <name>ATP</name>
        <dbReference type="ChEBI" id="CHEBI:30616"/>
    </ligand>
</feature>
<evidence type="ECO:0000256" key="1">
    <source>
        <dbReference type="HAMAP-Rule" id="MF_01539"/>
    </source>
</evidence>
<proteinExistence type="inferred from homology"/>
<dbReference type="Pfam" id="PF05636">
    <property type="entry name" value="HIGH_NTase1"/>
    <property type="match status" value="1"/>
</dbReference>
<dbReference type="AlphaFoldDB" id="A0AAE3FIG5"/>
<dbReference type="Gene3D" id="3.40.50.620">
    <property type="entry name" value="HUPs"/>
    <property type="match status" value="1"/>
</dbReference>
<comment type="caution">
    <text evidence="2">The sequence shown here is derived from an EMBL/GenBank/DDBJ whole genome shotgun (WGS) entry which is preliminary data.</text>
</comment>
<dbReference type="GO" id="GO:0005737">
    <property type="term" value="C:cytoplasm"/>
    <property type="evidence" value="ECO:0007669"/>
    <property type="project" value="UniProtKB-SubCell"/>
</dbReference>
<protein>
    <recommendedName>
        <fullName evidence="1">tRNA(Met) cytidine acetate ligase</fullName>
        <ecNumber evidence="1">6.3.4.-</ecNumber>
    </recommendedName>
</protein>
<comment type="similarity">
    <text evidence="1">Belongs to the TmcAL family.</text>
</comment>